<dbReference type="GO" id="GO:0031146">
    <property type="term" value="P:SCF-dependent proteasomal ubiquitin-dependent protein catabolic process"/>
    <property type="evidence" value="ECO:0007669"/>
    <property type="project" value="TreeGrafter"/>
</dbReference>
<dbReference type="GO" id="GO:0006516">
    <property type="term" value="P:glycoprotein catabolic process"/>
    <property type="evidence" value="ECO:0007669"/>
    <property type="project" value="TreeGrafter"/>
</dbReference>
<dbReference type="Gene3D" id="2.60.120.260">
    <property type="entry name" value="Galactose-binding domain-like"/>
    <property type="match status" value="1"/>
</dbReference>
<protein>
    <recommendedName>
        <fullName evidence="2">FBA domain-containing protein</fullName>
    </recommendedName>
</protein>
<dbReference type="InterPro" id="IPR007397">
    <property type="entry name" value="F-box-assoc_dom"/>
</dbReference>
<keyword evidence="4" id="KW-1185">Reference proteome</keyword>
<dbReference type="PANTHER" id="PTHR12125:SF11">
    <property type="entry name" value="F-BOX ONLY PROTEIN 2"/>
    <property type="match status" value="1"/>
</dbReference>
<reference evidence="3 4" key="1">
    <citation type="submission" date="2024-04" db="EMBL/GenBank/DDBJ databases">
        <authorList>
            <person name="Waldvogel A.-M."/>
            <person name="Schoenle A."/>
        </authorList>
    </citation>
    <scope>NUCLEOTIDE SEQUENCE [LARGE SCALE GENOMIC DNA]</scope>
</reference>
<dbReference type="GO" id="GO:0061630">
    <property type="term" value="F:ubiquitin protein ligase activity"/>
    <property type="evidence" value="ECO:0007669"/>
    <property type="project" value="TreeGrafter"/>
</dbReference>
<dbReference type="EMBL" id="OZ035828">
    <property type="protein sequence ID" value="CAL1607864.1"/>
    <property type="molecule type" value="Genomic_DNA"/>
</dbReference>
<dbReference type="GO" id="GO:0019005">
    <property type="term" value="C:SCF ubiquitin ligase complex"/>
    <property type="evidence" value="ECO:0007669"/>
    <property type="project" value="TreeGrafter"/>
</dbReference>
<dbReference type="Pfam" id="PF04300">
    <property type="entry name" value="FBA"/>
    <property type="match status" value="1"/>
</dbReference>
<evidence type="ECO:0000313" key="3">
    <source>
        <dbReference type="EMBL" id="CAL1607864.1"/>
    </source>
</evidence>
<evidence type="ECO:0000313" key="4">
    <source>
        <dbReference type="Proteomes" id="UP001497482"/>
    </source>
</evidence>
<feature type="region of interest" description="Disordered" evidence="1">
    <location>
        <begin position="124"/>
        <end position="146"/>
    </location>
</feature>
<dbReference type="GO" id="GO:0005737">
    <property type="term" value="C:cytoplasm"/>
    <property type="evidence" value="ECO:0007669"/>
    <property type="project" value="TreeGrafter"/>
</dbReference>
<gene>
    <name evidence="3" type="ORF">KC01_LOCUS34878</name>
</gene>
<dbReference type="SMART" id="SM01198">
    <property type="entry name" value="FBA"/>
    <property type="match status" value="1"/>
</dbReference>
<dbReference type="GO" id="GO:0036503">
    <property type="term" value="P:ERAD pathway"/>
    <property type="evidence" value="ECO:0007669"/>
    <property type="project" value="TreeGrafter"/>
</dbReference>
<evidence type="ECO:0000256" key="1">
    <source>
        <dbReference type="SAM" id="MobiDB-lite"/>
    </source>
</evidence>
<dbReference type="PANTHER" id="PTHR12125">
    <property type="entry name" value="F-BOX ONLY PROTEIN 6-LIKE PROTEIN"/>
    <property type="match status" value="1"/>
</dbReference>
<accession>A0AAV2M3J7</accession>
<dbReference type="PROSITE" id="PS51114">
    <property type="entry name" value="FBA"/>
    <property type="match status" value="1"/>
</dbReference>
<sequence length="146" mass="16180">MREHSCPHAELLTLCPGLCCVSVLDESDSGAELVPSLTCCEPRSVPELAKMSRNLLKNPSGDEELEFWELTENGGSQWKVEEMPGDCGHDFVNDQVTKYFATSFEPCLKRQVIDLLEEGYSADDLDAQPQVNVSDWGNPEQPPPIP</sequence>
<evidence type="ECO:0000259" key="2">
    <source>
        <dbReference type="PROSITE" id="PS51114"/>
    </source>
</evidence>
<dbReference type="InterPro" id="IPR039752">
    <property type="entry name" value="F-box_only"/>
</dbReference>
<name>A0AAV2M3J7_KNICA</name>
<proteinExistence type="predicted"/>
<dbReference type="InterPro" id="IPR008979">
    <property type="entry name" value="Galactose-bd-like_sf"/>
</dbReference>
<feature type="domain" description="FBA" evidence="2">
    <location>
        <begin position="45"/>
        <end position="146"/>
    </location>
</feature>
<dbReference type="SUPFAM" id="SSF49785">
    <property type="entry name" value="Galactose-binding domain-like"/>
    <property type="match status" value="1"/>
</dbReference>
<dbReference type="Proteomes" id="UP001497482">
    <property type="component" value="Chromosome 6"/>
</dbReference>
<organism evidence="3 4">
    <name type="scientific">Knipowitschia caucasica</name>
    <name type="common">Caucasian dwarf goby</name>
    <name type="synonym">Pomatoschistus caucasicus</name>
    <dbReference type="NCBI Taxonomy" id="637954"/>
    <lineage>
        <taxon>Eukaryota</taxon>
        <taxon>Metazoa</taxon>
        <taxon>Chordata</taxon>
        <taxon>Craniata</taxon>
        <taxon>Vertebrata</taxon>
        <taxon>Euteleostomi</taxon>
        <taxon>Actinopterygii</taxon>
        <taxon>Neopterygii</taxon>
        <taxon>Teleostei</taxon>
        <taxon>Neoteleostei</taxon>
        <taxon>Acanthomorphata</taxon>
        <taxon>Gobiaria</taxon>
        <taxon>Gobiiformes</taxon>
        <taxon>Gobioidei</taxon>
        <taxon>Gobiidae</taxon>
        <taxon>Gobiinae</taxon>
        <taxon>Knipowitschia</taxon>
    </lineage>
</organism>
<dbReference type="AlphaFoldDB" id="A0AAV2M3J7"/>